<keyword evidence="3" id="KW-1185">Reference proteome</keyword>
<evidence type="ECO:0000313" key="2">
    <source>
        <dbReference type="EMBL" id="CAJ64828.1"/>
    </source>
</evidence>
<accession>Q0RCJ6</accession>
<dbReference type="KEGG" id="fal:FRAAL6205"/>
<gene>
    <name evidence="2" type="ordered locus">FRAAL6205</name>
</gene>
<evidence type="ECO:0000256" key="1">
    <source>
        <dbReference type="SAM" id="MobiDB-lite"/>
    </source>
</evidence>
<evidence type="ECO:0000313" key="3">
    <source>
        <dbReference type="Proteomes" id="UP000000657"/>
    </source>
</evidence>
<dbReference type="HOGENOM" id="CLU_2046223_0_0_11"/>
<dbReference type="Proteomes" id="UP000000657">
    <property type="component" value="Chromosome"/>
</dbReference>
<feature type="region of interest" description="Disordered" evidence="1">
    <location>
        <begin position="1"/>
        <end position="20"/>
    </location>
</feature>
<name>Q0RCJ6_FRAAA</name>
<proteinExistence type="predicted"/>
<dbReference type="AlphaFoldDB" id="Q0RCJ6"/>
<feature type="compositionally biased region" description="Low complexity" evidence="1">
    <location>
        <begin position="101"/>
        <end position="120"/>
    </location>
</feature>
<feature type="region of interest" description="Disordered" evidence="1">
    <location>
        <begin position="61"/>
        <end position="120"/>
    </location>
</feature>
<organism evidence="2 3">
    <name type="scientific">Frankia alni (strain DSM 45986 / CECT 9034 / ACN14a)</name>
    <dbReference type="NCBI Taxonomy" id="326424"/>
    <lineage>
        <taxon>Bacteria</taxon>
        <taxon>Bacillati</taxon>
        <taxon>Actinomycetota</taxon>
        <taxon>Actinomycetes</taxon>
        <taxon>Frankiales</taxon>
        <taxon>Frankiaceae</taxon>
        <taxon>Frankia</taxon>
    </lineage>
</organism>
<sequence>MPRSSQLTPPVESNPPRSRPVCRCRLQYSNVLVHALTKPAVQGQFEVAFRIIRLYRAFPPQSRDSEWTEASDPSRTGTDGPPPGDSVSWLPEASGYRPGRGFPHAAARRASAGGRPLPPP</sequence>
<dbReference type="EMBL" id="CT573213">
    <property type="protein sequence ID" value="CAJ64828.1"/>
    <property type="molecule type" value="Genomic_DNA"/>
</dbReference>
<reference evidence="2 3" key="1">
    <citation type="journal article" date="2007" name="Genome Res.">
        <title>Genome characteristics of facultatively symbiotic Frankia sp. strains reflect host range and host plant biogeography.</title>
        <authorList>
            <person name="Normand P."/>
            <person name="Lapierre P."/>
            <person name="Tisa L.S."/>
            <person name="Gogarten J.P."/>
            <person name="Alloisio N."/>
            <person name="Bagnarol E."/>
            <person name="Bassi C.A."/>
            <person name="Berry A.M."/>
            <person name="Bickhart D.M."/>
            <person name="Choisne N."/>
            <person name="Couloux A."/>
            <person name="Cournoyer B."/>
            <person name="Cruveiller S."/>
            <person name="Daubin V."/>
            <person name="Demange N."/>
            <person name="Francino M.P."/>
            <person name="Goltsman E."/>
            <person name="Huang Y."/>
            <person name="Kopp O.R."/>
            <person name="Labarre L."/>
            <person name="Lapidus A."/>
            <person name="Lavire C."/>
            <person name="Marechal J."/>
            <person name="Martinez M."/>
            <person name="Mastronunzio J.E."/>
            <person name="Mullin B.C."/>
            <person name="Niemann J."/>
            <person name="Pujic P."/>
            <person name="Rawnsley T."/>
            <person name="Rouy Z."/>
            <person name="Schenowitz C."/>
            <person name="Sellstedt A."/>
            <person name="Tavares F."/>
            <person name="Tomkins J.P."/>
            <person name="Vallenet D."/>
            <person name="Valverde C."/>
            <person name="Wall L.G."/>
            <person name="Wang Y."/>
            <person name="Medigue C."/>
            <person name="Benson D.R."/>
        </authorList>
    </citation>
    <scope>NUCLEOTIDE SEQUENCE [LARGE SCALE GENOMIC DNA]</scope>
    <source>
        <strain evidence="3">DSM 45986 / CECT 9034 / ACN14a</strain>
    </source>
</reference>
<protein>
    <submittedName>
        <fullName evidence="2">Uncharacterized protein</fullName>
    </submittedName>
</protein>
<dbReference type="STRING" id="326424.FRAAL6205"/>